<accession>A0A336KP40</accession>
<keyword evidence="2" id="KW-0732">Signal</keyword>
<feature type="signal peptide" evidence="2">
    <location>
        <begin position="1"/>
        <end position="23"/>
    </location>
</feature>
<evidence type="ECO:0000313" key="4">
    <source>
        <dbReference type="EMBL" id="SSX26151.1"/>
    </source>
</evidence>
<organism evidence="3">
    <name type="scientific">Culicoides sonorensis</name>
    <name type="common">Biting midge</name>
    <dbReference type="NCBI Taxonomy" id="179676"/>
    <lineage>
        <taxon>Eukaryota</taxon>
        <taxon>Metazoa</taxon>
        <taxon>Ecdysozoa</taxon>
        <taxon>Arthropoda</taxon>
        <taxon>Hexapoda</taxon>
        <taxon>Insecta</taxon>
        <taxon>Pterygota</taxon>
        <taxon>Neoptera</taxon>
        <taxon>Endopterygota</taxon>
        <taxon>Diptera</taxon>
        <taxon>Nematocera</taxon>
        <taxon>Chironomoidea</taxon>
        <taxon>Ceratopogonidae</taxon>
        <taxon>Ceratopogoninae</taxon>
        <taxon>Culicoides</taxon>
        <taxon>Monoculicoides</taxon>
    </lineage>
</organism>
<evidence type="ECO:0000256" key="1">
    <source>
        <dbReference type="SAM" id="MobiDB-lite"/>
    </source>
</evidence>
<dbReference type="VEuPathDB" id="VectorBase:CSON013140"/>
<dbReference type="EMBL" id="UFQT01000652">
    <property type="protein sequence ID" value="SSX26151.1"/>
    <property type="molecule type" value="Genomic_DNA"/>
</dbReference>
<name>A0A336KP40_CULSO</name>
<reference evidence="3" key="1">
    <citation type="submission" date="2018-04" db="EMBL/GenBank/DDBJ databases">
        <authorList>
            <person name="Go L.Y."/>
            <person name="Mitchell J.A."/>
        </authorList>
    </citation>
    <scope>NUCLEOTIDE SEQUENCE</scope>
    <source>
        <tissue evidence="3">Whole organism</tissue>
    </source>
</reference>
<reference evidence="4" key="2">
    <citation type="submission" date="2018-07" db="EMBL/GenBank/DDBJ databases">
        <authorList>
            <person name="Quirk P.G."/>
            <person name="Krulwich T.A."/>
        </authorList>
    </citation>
    <scope>NUCLEOTIDE SEQUENCE</scope>
</reference>
<feature type="region of interest" description="Disordered" evidence="1">
    <location>
        <begin position="74"/>
        <end position="101"/>
    </location>
</feature>
<protein>
    <submittedName>
        <fullName evidence="3">CSON013140 protein</fullName>
    </submittedName>
</protein>
<dbReference type="EMBL" id="UFQS01000652">
    <property type="protein sequence ID" value="SSX05792.1"/>
    <property type="molecule type" value="Genomic_DNA"/>
</dbReference>
<dbReference type="AlphaFoldDB" id="A0A336KP40"/>
<evidence type="ECO:0000256" key="2">
    <source>
        <dbReference type="SAM" id="SignalP"/>
    </source>
</evidence>
<gene>
    <name evidence="3" type="primary">CSON013140</name>
</gene>
<proteinExistence type="predicted"/>
<evidence type="ECO:0000313" key="3">
    <source>
        <dbReference type="EMBL" id="SSX05792.1"/>
    </source>
</evidence>
<feature type="chain" id="PRO_5036062095" evidence="2">
    <location>
        <begin position="24"/>
        <end position="101"/>
    </location>
</feature>
<sequence>MKGTIFLCFVIFAVIALVSQSNAMFPRDLPADLMEEARAIRMEMHEWRMENRGATWEDIPEEIKAKMEELKSKYESATGNEWPTPGNRRYGKRRGSQTETE</sequence>